<dbReference type="InterPro" id="IPR027963">
    <property type="entry name" value="MEIOC"/>
</dbReference>
<accession>A0A3Q2QL06</accession>
<dbReference type="Proteomes" id="UP000265000">
    <property type="component" value="Unplaced"/>
</dbReference>
<dbReference type="GeneTree" id="ENSGT00940000174795"/>
<dbReference type="STRING" id="8078.ENSFHEP00000027829"/>
<keyword evidence="3" id="KW-1185">Reference proteome</keyword>
<sequence length="222" mass="25277">MFRQMYWESTYHGMASAVTASPMMNQGSAAFHFHFYLDECYEQCRSLEKERKKMEVLLKKAFPGRRTPVTSNNKPPKTPPRPTRVDYLIVNQMKEQAKVILDSTLPPAGEMEYLCGVPLHVNIQAALKRHHMAVCVAQTRCKDSGNVTKQLQQGTDFIEDRDNLLMVMALKDLAATTKRLRTALWCALQITLPIPIKTQDNDMYEPTCPERDYAPLLGATII</sequence>
<dbReference type="Ensembl" id="ENSFHET00000016888.1">
    <property type="protein sequence ID" value="ENSFHEP00000027829.1"/>
    <property type="gene ID" value="ENSFHEG00000011526.1"/>
</dbReference>
<dbReference type="GO" id="GO:0005737">
    <property type="term" value="C:cytoplasm"/>
    <property type="evidence" value="ECO:0007669"/>
    <property type="project" value="TreeGrafter"/>
</dbReference>
<evidence type="ECO:0000313" key="2">
    <source>
        <dbReference type="Ensembl" id="ENSFHEP00000027829.1"/>
    </source>
</evidence>
<dbReference type="GO" id="GO:0005634">
    <property type="term" value="C:nucleus"/>
    <property type="evidence" value="ECO:0007669"/>
    <property type="project" value="TreeGrafter"/>
</dbReference>
<dbReference type="Pfam" id="PF15189">
    <property type="entry name" value="MEIOC"/>
    <property type="match status" value="1"/>
</dbReference>
<dbReference type="GO" id="GO:0007144">
    <property type="term" value="P:female meiosis I"/>
    <property type="evidence" value="ECO:0007669"/>
    <property type="project" value="TreeGrafter"/>
</dbReference>
<evidence type="ECO:0000313" key="3">
    <source>
        <dbReference type="Proteomes" id="UP000265000"/>
    </source>
</evidence>
<name>A0A3Q2QL06_FUNHE</name>
<dbReference type="GO" id="GO:0007141">
    <property type="term" value="P:male meiosis I"/>
    <property type="evidence" value="ECO:0007669"/>
    <property type="project" value="TreeGrafter"/>
</dbReference>
<organism evidence="2 3">
    <name type="scientific">Fundulus heteroclitus</name>
    <name type="common">Killifish</name>
    <name type="synonym">Mummichog</name>
    <dbReference type="NCBI Taxonomy" id="8078"/>
    <lineage>
        <taxon>Eukaryota</taxon>
        <taxon>Metazoa</taxon>
        <taxon>Chordata</taxon>
        <taxon>Craniata</taxon>
        <taxon>Vertebrata</taxon>
        <taxon>Euteleostomi</taxon>
        <taxon>Actinopterygii</taxon>
        <taxon>Neopterygii</taxon>
        <taxon>Teleostei</taxon>
        <taxon>Neoteleostei</taxon>
        <taxon>Acanthomorphata</taxon>
        <taxon>Ovalentaria</taxon>
        <taxon>Atherinomorphae</taxon>
        <taxon>Cyprinodontiformes</taxon>
        <taxon>Fundulidae</taxon>
        <taxon>Fundulus</taxon>
    </lineage>
</organism>
<evidence type="ECO:0000256" key="1">
    <source>
        <dbReference type="SAM" id="MobiDB-lite"/>
    </source>
</evidence>
<feature type="region of interest" description="Disordered" evidence="1">
    <location>
        <begin position="64"/>
        <end position="83"/>
    </location>
</feature>
<dbReference type="GO" id="GO:0048255">
    <property type="term" value="P:mRNA stabilization"/>
    <property type="evidence" value="ECO:0007669"/>
    <property type="project" value="TreeGrafter"/>
</dbReference>
<dbReference type="PANTHER" id="PTHR33861">
    <property type="entry name" value="PROTEIN CBG18333"/>
    <property type="match status" value="1"/>
</dbReference>
<reference evidence="2" key="2">
    <citation type="submission" date="2025-09" db="UniProtKB">
        <authorList>
            <consortium name="Ensembl"/>
        </authorList>
    </citation>
    <scope>IDENTIFICATION</scope>
</reference>
<reference evidence="2" key="1">
    <citation type="submission" date="2025-08" db="UniProtKB">
        <authorList>
            <consortium name="Ensembl"/>
        </authorList>
    </citation>
    <scope>IDENTIFICATION</scope>
</reference>
<proteinExistence type="predicted"/>
<dbReference type="AlphaFoldDB" id="A0A3Q2QL06"/>
<dbReference type="PANTHER" id="PTHR33861:SF4">
    <property type="entry name" value="MEIOSIS-SPECIFIC COILED-COIL DOMAIN-CONTAINING PROTEIN MEIOC"/>
    <property type="match status" value="1"/>
</dbReference>
<protein>
    <submittedName>
        <fullName evidence="2">Uncharacterized protein</fullName>
    </submittedName>
</protein>